<evidence type="ECO:0000313" key="8">
    <source>
        <dbReference type="Proteomes" id="UP000285405"/>
    </source>
</evidence>
<dbReference type="GO" id="GO:0016020">
    <property type="term" value="C:membrane"/>
    <property type="evidence" value="ECO:0007669"/>
    <property type="project" value="UniProtKB-SubCell"/>
</dbReference>
<dbReference type="PANTHER" id="PTHR11266:SF17">
    <property type="entry name" value="PROTEIN MPV17"/>
    <property type="match status" value="1"/>
</dbReference>
<gene>
    <name evidence="7" type="ORF">GcC1_110016</name>
</gene>
<keyword evidence="5" id="KW-0472">Membrane</keyword>
<protein>
    <submittedName>
        <fullName evidence="7">Protein sym1</fullName>
    </submittedName>
</protein>
<evidence type="ECO:0000256" key="2">
    <source>
        <dbReference type="ARBA" id="ARBA00006824"/>
    </source>
</evidence>
<reference evidence="7 8" key="1">
    <citation type="journal article" date="2018" name="BMC Genomics">
        <title>Comparative genome analyses reveal sequence features reflecting distinct modes of host-adaptation between dicot and monocot powdery mildew.</title>
        <authorList>
            <person name="Wu Y."/>
            <person name="Ma X."/>
            <person name="Pan Z."/>
            <person name="Kale S.D."/>
            <person name="Song Y."/>
            <person name="King H."/>
            <person name="Zhang Q."/>
            <person name="Presley C."/>
            <person name="Deng X."/>
            <person name="Wei C.I."/>
            <person name="Xiao S."/>
        </authorList>
    </citation>
    <scope>NUCLEOTIDE SEQUENCE [LARGE SCALE GENOMIC DNA]</scope>
    <source>
        <strain evidence="7">UCSC1</strain>
    </source>
</reference>
<proteinExistence type="inferred from homology"/>
<dbReference type="GO" id="GO:0005739">
    <property type="term" value="C:mitochondrion"/>
    <property type="evidence" value="ECO:0007669"/>
    <property type="project" value="TreeGrafter"/>
</dbReference>
<evidence type="ECO:0000313" key="7">
    <source>
        <dbReference type="EMBL" id="RKF66799.1"/>
    </source>
</evidence>
<comment type="subcellular location">
    <subcellularLocation>
        <location evidence="1">Membrane</location>
        <topology evidence="1">Multi-pass membrane protein</topology>
    </subcellularLocation>
</comment>
<evidence type="ECO:0000256" key="6">
    <source>
        <dbReference type="RuleBase" id="RU363053"/>
    </source>
</evidence>
<comment type="caution">
    <text evidence="7">The sequence shown here is derived from an EMBL/GenBank/DDBJ whole genome shotgun (WGS) entry which is preliminary data.</text>
</comment>
<sequence>MLRWYQMKLATRPYLTQSVTSAILFATGDTMAQQLIEKKGFRKHDAARTGRMALYGPSSDPSLLNGLGICNQE</sequence>
<evidence type="ECO:0000256" key="4">
    <source>
        <dbReference type="ARBA" id="ARBA00022989"/>
    </source>
</evidence>
<dbReference type="EMBL" id="MCBR01011002">
    <property type="protein sequence ID" value="RKF66799.1"/>
    <property type="molecule type" value="Genomic_DNA"/>
</dbReference>
<evidence type="ECO:0000256" key="3">
    <source>
        <dbReference type="ARBA" id="ARBA00022692"/>
    </source>
</evidence>
<name>A0A420I923_9PEZI</name>
<keyword evidence="4" id="KW-1133">Transmembrane helix</keyword>
<dbReference type="AlphaFoldDB" id="A0A420I923"/>
<dbReference type="Proteomes" id="UP000285405">
    <property type="component" value="Unassembled WGS sequence"/>
</dbReference>
<accession>A0A420I923</accession>
<dbReference type="InterPro" id="IPR007248">
    <property type="entry name" value="Mpv17_PMP22"/>
</dbReference>
<keyword evidence="3" id="KW-0812">Transmembrane</keyword>
<evidence type="ECO:0000256" key="5">
    <source>
        <dbReference type="ARBA" id="ARBA00023136"/>
    </source>
</evidence>
<dbReference type="PANTHER" id="PTHR11266">
    <property type="entry name" value="PEROXISOMAL MEMBRANE PROTEIN 2, PXMP2 MPV17"/>
    <property type="match status" value="1"/>
</dbReference>
<evidence type="ECO:0000256" key="1">
    <source>
        <dbReference type="ARBA" id="ARBA00004141"/>
    </source>
</evidence>
<organism evidence="7 8">
    <name type="scientific">Golovinomyces cichoracearum</name>
    <dbReference type="NCBI Taxonomy" id="62708"/>
    <lineage>
        <taxon>Eukaryota</taxon>
        <taxon>Fungi</taxon>
        <taxon>Dikarya</taxon>
        <taxon>Ascomycota</taxon>
        <taxon>Pezizomycotina</taxon>
        <taxon>Leotiomycetes</taxon>
        <taxon>Erysiphales</taxon>
        <taxon>Erysiphaceae</taxon>
        <taxon>Golovinomyces</taxon>
    </lineage>
</organism>
<dbReference type="OrthoDB" id="430207at2759"/>
<comment type="similarity">
    <text evidence="2 6">Belongs to the peroxisomal membrane protein PXMP2/4 family.</text>
</comment>